<gene>
    <name evidence="1" type="ORF">SDC9_137227</name>
</gene>
<sequence>MNTGIYQAEARAPTAKFITICVNGDGNQAIATATAATTRTMTLFSFDAFSSLAFGIKQSTMKSFER</sequence>
<reference evidence="1" key="1">
    <citation type="submission" date="2019-08" db="EMBL/GenBank/DDBJ databases">
        <authorList>
            <person name="Kucharzyk K."/>
            <person name="Murdoch R.W."/>
            <person name="Higgins S."/>
            <person name="Loffler F."/>
        </authorList>
    </citation>
    <scope>NUCLEOTIDE SEQUENCE</scope>
</reference>
<dbReference type="AlphaFoldDB" id="A0A645DKY9"/>
<accession>A0A645DKY9</accession>
<name>A0A645DKY9_9ZZZZ</name>
<protein>
    <submittedName>
        <fullName evidence="1">Uncharacterized protein</fullName>
    </submittedName>
</protein>
<evidence type="ECO:0000313" key="1">
    <source>
        <dbReference type="EMBL" id="MPM90110.1"/>
    </source>
</evidence>
<dbReference type="EMBL" id="VSSQ01037428">
    <property type="protein sequence ID" value="MPM90110.1"/>
    <property type="molecule type" value="Genomic_DNA"/>
</dbReference>
<organism evidence="1">
    <name type="scientific">bioreactor metagenome</name>
    <dbReference type="NCBI Taxonomy" id="1076179"/>
    <lineage>
        <taxon>unclassified sequences</taxon>
        <taxon>metagenomes</taxon>
        <taxon>ecological metagenomes</taxon>
    </lineage>
</organism>
<comment type="caution">
    <text evidence="1">The sequence shown here is derived from an EMBL/GenBank/DDBJ whole genome shotgun (WGS) entry which is preliminary data.</text>
</comment>
<proteinExistence type="predicted"/>